<dbReference type="InterPro" id="IPR014721">
    <property type="entry name" value="Ribsml_uS5_D2-typ_fold_subgr"/>
</dbReference>
<dbReference type="PRINTS" id="PR00830">
    <property type="entry name" value="ENDOLAPTASE"/>
</dbReference>
<proteinExistence type="predicted"/>
<sequence length="129" mass="14057">MAKDSIFVASTVIRKILHVKLTDFDVHINFIGGGNVDGPSAGAALTMALISAIQNRPLRQDMAMTGEISLQGHLKPVGGLYGKLFGASRAGMKAIIIPEENRKELPDHMYNVQLIPVRTIEQAMEMMLL</sequence>
<dbReference type="PROSITE" id="PS51786">
    <property type="entry name" value="LON_PROTEOLYTIC"/>
    <property type="match status" value="1"/>
</dbReference>
<keyword evidence="4" id="KW-0645">Protease</keyword>
<organism evidence="4">
    <name type="scientific">bioreactor metagenome</name>
    <dbReference type="NCBI Taxonomy" id="1076179"/>
    <lineage>
        <taxon>unclassified sequences</taxon>
        <taxon>metagenomes</taxon>
        <taxon>ecological metagenomes</taxon>
    </lineage>
</organism>
<dbReference type="AlphaFoldDB" id="A0A645J2U9"/>
<dbReference type="EC" id="3.4.21.53" evidence="4"/>
<dbReference type="InterPro" id="IPR020568">
    <property type="entry name" value="Ribosomal_Su5_D2-typ_SF"/>
</dbReference>
<dbReference type="InterPro" id="IPR027065">
    <property type="entry name" value="Lon_Prtase"/>
</dbReference>
<comment type="caution">
    <text evidence="4">The sequence shown here is derived from an EMBL/GenBank/DDBJ whole genome shotgun (WGS) entry which is preliminary data.</text>
</comment>
<dbReference type="GO" id="GO:0004252">
    <property type="term" value="F:serine-type endopeptidase activity"/>
    <property type="evidence" value="ECO:0007669"/>
    <property type="project" value="UniProtKB-EC"/>
</dbReference>
<keyword evidence="2" id="KW-0720">Serine protease</keyword>
<dbReference type="PANTHER" id="PTHR10046">
    <property type="entry name" value="ATP DEPENDENT LON PROTEASE FAMILY MEMBER"/>
    <property type="match status" value="1"/>
</dbReference>
<evidence type="ECO:0000313" key="4">
    <source>
        <dbReference type="EMBL" id="MPN57432.1"/>
    </source>
</evidence>
<evidence type="ECO:0000256" key="2">
    <source>
        <dbReference type="ARBA" id="ARBA00022825"/>
    </source>
</evidence>
<dbReference type="InterPro" id="IPR008268">
    <property type="entry name" value="Peptidase_S16_AS"/>
</dbReference>
<dbReference type="GO" id="GO:0005524">
    <property type="term" value="F:ATP binding"/>
    <property type="evidence" value="ECO:0007669"/>
    <property type="project" value="InterPro"/>
</dbReference>
<dbReference type="GO" id="GO:0006508">
    <property type="term" value="P:proteolysis"/>
    <property type="evidence" value="ECO:0007669"/>
    <property type="project" value="UniProtKB-KW"/>
</dbReference>
<evidence type="ECO:0000256" key="1">
    <source>
        <dbReference type="ARBA" id="ARBA00022801"/>
    </source>
</evidence>
<protein>
    <submittedName>
        <fullName evidence="4">Lon protease 2</fullName>
        <ecNumber evidence="4">3.4.21.53</ecNumber>
    </submittedName>
</protein>
<dbReference type="Gene3D" id="3.30.230.10">
    <property type="match status" value="1"/>
</dbReference>
<dbReference type="SUPFAM" id="SSF54211">
    <property type="entry name" value="Ribosomal protein S5 domain 2-like"/>
    <property type="match status" value="1"/>
</dbReference>
<gene>
    <name evidence="4" type="primary">lon2_17</name>
    <name evidence="4" type="ORF">SDC9_205126</name>
</gene>
<dbReference type="InterPro" id="IPR008269">
    <property type="entry name" value="Lon_proteolytic"/>
</dbReference>
<feature type="domain" description="Lon proteolytic" evidence="3">
    <location>
        <begin position="1"/>
        <end position="129"/>
    </location>
</feature>
<name>A0A645J2U9_9ZZZZ</name>
<dbReference type="Pfam" id="PF05362">
    <property type="entry name" value="Lon_C"/>
    <property type="match status" value="1"/>
</dbReference>
<reference evidence="4" key="1">
    <citation type="submission" date="2019-08" db="EMBL/GenBank/DDBJ databases">
        <authorList>
            <person name="Kucharzyk K."/>
            <person name="Murdoch R.W."/>
            <person name="Higgins S."/>
            <person name="Loffler F."/>
        </authorList>
    </citation>
    <scope>NUCLEOTIDE SEQUENCE</scope>
</reference>
<dbReference type="PROSITE" id="PS01046">
    <property type="entry name" value="LON_SER"/>
    <property type="match status" value="1"/>
</dbReference>
<accession>A0A645J2U9</accession>
<keyword evidence="1 4" id="KW-0378">Hydrolase</keyword>
<dbReference type="EMBL" id="VSSQ01128946">
    <property type="protein sequence ID" value="MPN57432.1"/>
    <property type="molecule type" value="Genomic_DNA"/>
</dbReference>
<evidence type="ECO:0000259" key="3">
    <source>
        <dbReference type="PROSITE" id="PS51786"/>
    </source>
</evidence>
<dbReference type="GO" id="GO:0004176">
    <property type="term" value="F:ATP-dependent peptidase activity"/>
    <property type="evidence" value="ECO:0007669"/>
    <property type="project" value="InterPro"/>
</dbReference>
<dbReference type="GO" id="GO:0030163">
    <property type="term" value="P:protein catabolic process"/>
    <property type="evidence" value="ECO:0007669"/>
    <property type="project" value="InterPro"/>
</dbReference>